<keyword evidence="8" id="KW-1185">Reference proteome</keyword>
<dbReference type="InterPro" id="IPR036388">
    <property type="entry name" value="WH-like_DNA-bd_sf"/>
</dbReference>
<evidence type="ECO:0000259" key="6">
    <source>
        <dbReference type="PROSITE" id="PS51722"/>
    </source>
</evidence>
<dbReference type="InterPro" id="IPR004535">
    <property type="entry name" value="Transl_elong_SelB"/>
</dbReference>
<dbReference type="RefSeq" id="WP_162658774.1">
    <property type="nucleotide sequence ID" value="NZ_LR593887.1"/>
</dbReference>
<dbReference type="Gene3D" id="3.40.50.300">
    <property type="entry name" value="P-loop containing nucleotide triphosphate hydrolases"/>
    <property type="match status" value="1"/>
</dbReference>
<sequence>MPRDLIVGTAGHIDHGKTALIRALTGVDCDRLPEEKARGITIDLGFARLDFPDVHLGIVDVPGHERFLRNMLAGATGIDLALLVVAADDGVMPQTREHLEILRLLALRAGIIVFTKCDLASATRRVELHSQIRQLVQGTFLESAPRIETSATTGEGIDILRNTIHDIAKTVPDPEDAGWFHLPIDRAFLVPGHGTVVTGSVRSGRVAVGEELERFPGGDRIRVRGLQHHDHPIASANRGQRAALNLAQVPLESVHRGQELATPGIFKPSRWLTLPLHTLPSVRKPLRHGLPVRVHLGTVEQMGRLFLLESDELPAGESQWTQLILDEAVVATWGRPVILRDSSAEHTLGGGTVTAPTTQRLKRRDSTILRRLTNWCTGDAMTRLAEAAWFAGVEGIDRGDCVREVGIPIREIDATYSEAIASGTCLEWIIGKSTRLFHAEWIAERESQFLARLDTLHQQSPMLSWHRLVEVWEPIRHRYTDEFCQALVGHLCDTKRIEVDQHRIRIAGFQPRLSPNLAKLKQRIVHEFRAARFQPPEPSRFIAESKGLAVHLPELFERCITEGELVRLSDGLYLASESERELRQRVTKLLATGPQTVAQIRDCLGTTRKYAVPFCEYLDRIGVTRREGDLRYLGESVERSEE</sequence>
<dbReference type="SUPFAM" id="SSF52540">
    <property type="entry name" value="P-loop containing nucleoside triphosphate hydrolases"/>
    <property type="match status" value="1"/>
</dbReference>
<keyword evidence="5" id="KW-0342">GTP-binding</keyword>
<evidence type="ECO:0000313" key="7">
    <source>
        <dbReference type="EMBL" id="VIP03603.1"/>
    </source>
</evidence>
<dbReference type="InterPro" id="IPR036390">
    <property type="entry name" value="WH_DNA-bd_sf"/>
</dbReference>
<dbReference type="GO" id="GO:0003723">
    <property type="term" value="F:RNA binding"/>
    <property type="evidence" value="ECO:0007669"/>
    <property type="project" value="InterPro"/>
</dbReference>
<dbReference type="InterPro" id="IPR027417">
    <property type="entry name" value="P-loop_NTPase"/>
</dbReference>
<dbReference type="PANTHER" id="PTHR43721">
    <property type="entry name" value="ELONGATION FACTOR TU-RELATED"/>
    <property type="match status" value="1"/>
</dbReference>
<keyword evidence="7" id="KW-0251">Elongation factor</keyword>
<gene>
    <name evidence="7" type="ORF">GMBLW1_03570</name>
</gene>
<keyword evidence="3" id="KW-0547">Nucleotide-binding</keyword>
<feature type="domain" description="Tr-type G" evidence="6">
    <location>
        <begin position="2"/>
        <end position="175"/>
    </location>
</feature>
<dbReference type="GO" id="GO:0003924">
    <property type="term" value="F:GTPase activity"/>
    <property type="evidence" value="ECO:0007669"/>
    <property type="project" value="InterPro"/>
</dbReference>
<evidence type="ECO:0000313" key="8">
    <source>
        <dbReference type="Proteomes" id="UP000464378"/>
    </source>
</evidence>
<dbReference type="InterPro" id="IPR009001">
    <property type="entry name" value="Transl_elong_EF1A/Init_IF2_C"/>
</dbReference>
<dbReference type="Gene3D" id="1.10.10.2770">
    <property type="match status" value="1"/>
</dbReference>
<dbReference type="Gene3D" id="2.40.30.10">
    <property type="entry name" value="Translation factors"/>
    <property type="match status" value="1"/>
</dbReference>
<dbReference type="InterPro" id="IPR009000">
    <property type="entry name" value="Transl_B-barrel_sf"/>
</dbReference>
<evidence type="ECO:0000256" key="5">
    <source>
        <dbReference type="ARBA" id="ARBA00023134"/>
    </source>
</evidence>
<dbReference type="InterPro" id="IPR005225">
    <property type="entry name" value="Small_GTP-bd"/>
</dbReference>
<dbReference type="SUPFAM" id="SSF50447">
    <property type="entry name" value="Translation proteins"/>
    <property type="match status" value="1"/>
</dbReference>
<dbReference type="GO" id="GO:0003746">
    <property type="term" value="F:translation elongation factor activity"/>
    <property type="evidence" value="ECO:0007669"/>
    <property type="project" value="UniProtKB-KW"/>
</dbReference>
<dbReference type="SUPFAM" id="SSF46785">
    <property type="entry name" value="Winged helix' DNA-binding domain"/>
    <property type="match status" value="1"/>
</dbReference>
<dbReference type="FunCoup" id="A0A6C2YR69">
    <property type="interactions" value="92"/>
</dbReference>
<keyword evidence="4" id="KW-0648">Protein biosynthesis</keyword>
<dbReference type="NCBIfam" id="TIGR00231">
    <property type="entry name" value="small_GTP"/>
    <property type="match status" value="1"/>
</dbReference>
<dbReference type="EMBL" id="LR593887">
    <property type="protein sequence ID" value="VTS04574.1"/>
    <property type="molecule type" value="Genomic_DNA"/>
</dbReference>
<dbReference type="Proteomes" id="UP000464378">
    <property type="component" value="Chromosome"/>
</dbReference>
<accession>A0A6C2YR69</accession>
<evidence type="ECO:0000256" key="3">
    <source>
        <dbReference type="ARBA" id="ARBA00022741"/>
    </source>
</evidence>
<dbReference type="InterPro" id="IPR031157">
    <property type="entry name" value="G_TR_CS"/>
</dbReference>
<comment type="subcellular location">
    <subcellularLocation>
        <location evidence="1">Cytoplasm</location>
    </subcellularLocation>
</comment>
<dbReference type="InterPro" id="IPR000795">
    <property type="entry name" value="T_Tr_GTP-bd_dom"/>
</dbReference>
<protein>
    <recommendedName>
        <fullName evidence="6">Tr-type G domain-containing protein</fullName>
    </recommendedName>
</protein>
<dbReference type="Pfam" id="PF25461">
    <property type="entry name" value="Beta-barrel_SelB"/>
    <property type="match status" value="1"/>
</dbReference>
<dbReference type="SUPFAM" id="SSF50465">
    <property type="entry name" value="EF-Tu/eEF-1alpha/eIF2-gamma C-terminal domain"/>
    <property type="match status" value="1"/>
</dbReference>
<dbReference type="PROSITE" id="PS00301">
    <property type="entry name" value="G_TR_1"/>
    <property type="match status" value="1"/>
</dbReference>
<dbReference type="Gene3D" id="1.10.10.10">
    <property type="entry name" value="Winged helix-like DNA-binding domain superfamily/Winged helix DNA-binding domain"/>
    <property type="match status" value="1"/>
</dbReference>
<dbReference type="NCBIfam" id="TIGR00475">
    <property type="entry name" value="selB"/>
    <property type="match status" value="1"/>
</dbReference>
<organism evidence="7">
    <name type="scientific">Tuwongella immobilis</name>
    <dbReference type="NCBI Taxonomy" id="692036"/>
    <lineage>
        <taxon>Bacteria</taxon>
        <taxon>Pseudomonadati</taxon>
        <taxon>Planctomycetota</taxon>
        <taxon>Planctomycetia</taxon>
        <taxon>Gemmatales</taxon>
        <taxon>Gemmataceae</taxon>
        <taxon>Tuwongella</taxon>
    </lineage>
</organism>
<dbReference type="CDD" id="cd04171">
    <property type="entry name" value="SelB"/>
    <property type="match status" value="1"/>
</dbReference>
<dbReference type="InterPro" id="IPR057335">
    <property type="entry name" value="Beta-barrel_SelB"/>
</dbReference>
<dbReference type="PROSITE" id="PS51722">
    <property type="entry name" value="G_TR_2"/>
    <property type="match status" value="1"/>
</dbReference>
<keyword evidence="2" id="KW-0963">Cytoplasm</keyword>
<dbReference type="InterPro" id="IPR015191">
    <property type="entry name" value="SelB_WHD4"/>
</dbReference>
<reference evidence="7" key="1">
    <citation type="submission" date="2019-04" db="EMBL/GenBank/DDBJ databases">
        <authorList>
            <consortium name="Science for Life Laboratories"/>
        </authorList>
    </citation>
    <scope>NUCLEOTIDE SEQUENCE</scope>
    <source>
        <strain evidence="7">MBLW1</strain>
    </source>
</reference>
<evidence type="ECO:0000256" key="1">
    <source>
        <dbReference type="ARBA" id="ARBA00004496"/>
    </source>
</evidence>
<dbReference type="PANTHER" id="PTHR43721:SF22">
    <property type="entry name" value="ELONGATION FACTOR TU, MITOCHONDRIAL"/>
    <property type="match status" value="1"/>
</dbReference>
<dbReference type="GO" id="GO:0001514">
    <property type="term" value="P:selenocysteine incorporation"/>
    <property type="evidence" value="ECO:0007669"/>
    <property type="project" value="InterPro"/>
</dbReference>
<dbReference type="GO" id="GO:0005737">
    <property type="term" value="C:cytoplasm"/>
    <property type="evidence" value="ECO:0007669"/>
    <property type="project" value="UniProtKB-SubCell"/>
</dbReference>
<name>A0A6C2YR69_9BACT</name>
<evidence type="ECO:0000256" key="4">
    <source>
        <dbReference type="ARBA" id="ARBA00022917"/>
    </source>
</evidence>
<dbReference type="EMBL" id="LR586016">
    <property type="protein sequence ID" value="VIP03603.1"/>
    <property type="molecule type" value="Genomic_DNA"/>
</dbReference>
<dbReference type="Pfam" id="PF00009">
    <property type="entry name" value="GTP_EFTU"/>
    <property type="match status" value="1"/>
</dbReference>
<dbReference type="GO" id="GO:0005525">
    <property type="term" value="F:GTP binding"/>
    <property type="evidence" value="ECO:0007669"/>
    <property type="project" value="UniProtKB-KW"/>
</dbReference>
<proteinExistence type="predicted"/>
<dbReference type="KEGG" id="tim:GMBLW1_03570"/>
<evidence type="ECO:0000256" key="2">
    <source>
        <dbReference type="ARBA" id="ARBA00022490"/>
    </source>
</evidence>
<dbReference type="CDD" id="cd15491">
    <property type="entry name" value="selB_III"/>
    <property type="match status" value="1"/>
</dbReference>
<dbReference type="InterPro" id="IPR050055">
    <property type="entry name" value="EF-Tu_GTPase"/>
</dbReference>
<dbReference type="InParanoid" id="A0A6C2YR69"/>
<dbReference type="AlphaFoldDB" id="A0A6C2YR69"/>
<dbReference type="Pfam" id="PF09107">
    <property type="entry name" value="WHD_3rd_SelB"/>
    <property type="match status" value="1"/>
</dbReference>